<protein>
    <recommendedName>
        <fullName evidence="3">Protein NO VEIN C-terminal domain-containing protein</fullName>
    </recommendedName>
</protein>
<sequence length="290" mass="32962">MTYTTRDLDERGAKYLLAFILEKIEDIDQPFVTYGQVARLLERQLQIPRIFPVHIGTVAGAMMKSVLQVDENAPPINALVAKSSGVPGEGFASFYDDLWRERGGRRWLHLRASDRVAVIQEIREAVRQYPHWDAVYQSAFGERPQHLLQKIYTERDGKPPEGQGWGGEAESEEHRRLKEWAKENPAYLGLDSTFIGIAEKGILSGDRLDVFFSNGHQFAVAEVKSILSSDDDLRRGLYQCVKYRAVIEATELPVTADVRAILLTERDLPADLKVRAKMFNIETKVYRLNS</sequence>
<name>A0ABX5J7F3_9RHOB</name>
<keyword evidence="2" id="KW-1185">Reference proteome</keyword>
<comment type="caution">
    <text evidence="1">The sequence shown here is derived from an EMBL/GenBank/DDBJ whole genome shotgun (WGS) entry which is preliminary data.</text>
</comment>
<evidence type="ECO:0008006" key="3">
    <source>
        <dbReference type="Google" id="ProtNLM"/>
    </source>
</evidence>
<dbReference type="RefSeq" id="WP_141703063.1">
    <property type="nucleotide sequence ID" value="NZ_MABH01000118.1"/>
</dbReference>
<accession>A0ABX5J7F3</accession>
<organism evidence="1 2">
    <name type="scientific">Cereibacter johrii</name>
    <dbReference type="NCBI Taxonomy" id="445629"/>
    <lineage>
        <taxon>Bacteria</taxon>
        <taxon>Pseudomonadati</taxon>
        <taxon>Pseudomonadota</taxon>
        <taxon>Alphaproteobacteria</taxon>
        <taxon>Rhodobacterales</taxon>
        <taxon>Paracoccaceae</taxon>
        <taxon>Cereibacter</taxon>
    </lineage>
</organism>
<dbReference type="Proteomes" id="UP000240800">
    <property type="component" value="Unassembled WGS sequence"/>
</dbReference>
<dbReference type="EMBL" id="PZZW01000006">
    <property type="protein sequence ID" value="PTM77196.1"/>
    <property type="molecule type" value="Genomic_DNA"/>
</dbReference>
<proteinExistence type="predicted"/>
<evidence type="ECO:0000313" key="2">
    <source>
        <dbReference type="Proteomes" id="UP000240800"/>
    </source>
</evidence>
<reference evidence="1 2" key="1">
    <citation type="submission" date="2018-04" db="EMBL/GenBank/DDBJ databases">
        <title>Genomic Encyclopedia of Type Strains, Phase III (KMG-III): the genomes of soil and plant-associated and newly described type strains.</title>
        <authorList>
            <person name="Whitman W."/>
        </authorList>
    </citation>
    <scope>NUCLEOTIDE SEQUENCE [LARGE SCALE GENOMIC DNA]</scope>
    <source>
        <strain evidence="1 2">JA192</strain>
    </source>
</reference>
<evidence type="ECO:0000313" key="1">
    <source>
        <dbReference type="EMBL" id="PTM77196.1"/>
    </source>
</evidence>
<gene>
    <name evidence="1" type="ORF">C8J29_106122</name>
</gene>